<dbReference type="OMA" id="CRTHISW"/>
<dbReference type="PANTHER" id="PTHR23059:SF4">
    <property type="entry name" value="ZINC FINGER TRAF-TYPE-CONTAINING PROTEIN 1"/>
    <property type="match status" value="1"/>
</dbReference>
<feature type="zinc finger region" description="TRAF-type" evidence="5">
    <location>
        <begin position="124"/>
        <end position="163"/>
    </location>
</feature>
<comment type="similarity">
    <text evidence="4">Belongs to the ZFTRAF1 family.</text>
</comment>
<dbReference type="AlphaFoldDB" id="B4KZP9"/>
<dbReference type="HOGENOM" id="CLU_035849_0_0_1"/>
<evidence type="ECO:0000313" key="10">
    <source>
        <dbReference type="Proteomes" id="UP000009192"/>
    </source>
</evidence>
<evidence type="ECO:0000256" key="4">
    <source>
        <dbReference type="ARBA" id="ARBA00034319"/>
    </source>
</evidence>
<dbReference type="PhylomeDB" id="B4KZP9"/>
<sequence length="351" mass="40105">MPNTDDEGARPCKRQRLNSDVEPSGAGQTDPSSGSSTADVARGEPELSERLRKVMLCTVCLELPHPDDSYQCTLGHIVCEDCVTRLLAEAVLNSRDAQCPHCRTHISWQELTKNLAVGQTLWELPKSCSDCEQQMEYKSLAKHLKTECSKRLVHCQYRCLGCTWQGCQEDSIQHEANCNYLQLSSDEILTALDTIDQLEQMAVHSLRQCHRQLSAKRISYEDLDLRWPLHTCRLDAEVRFQAPTIYVFEETWRVRIRLVVTGPGNERQLSYSLKILSSPREILSVKYFATLPAVYVRPKQLMDVEPELNEAYYNLAGQSSDFKLLPMSCPLATYRLLAMPCMKLRLWMMLN</sequence>
<dbReference type="InParanoid" id="B4KZP9"/>
<dbReference type="PANTHER" id="PTHR23059">
    <property type="entry name" value="CYSTEINE AND HISTIDINE-RICH PROTEIN 1"/>
    <property type="match status" value="1"/>
</dbReference>
<dbReference type="GO" id="GO:0005634">
    <property type="term" value="C:nucleus"/>
    <property type="evidence" value="ECO:0007669"/>
    <property type="project" value="TreeGrafter"/>
</dbReference>
<feature type="domain" description="TRAF-type" evidence="8">
    <location>
        <begin position="124"/>
        <end position="163"/>
    </location>
</feature>
<organism evidence="9 10">
    <name type="scientific">Drosophila mojavensis</name>
    <name type="common">Fruit fly</name>
    <dbReference type="NCBI Taxonomy" id="7230"/>
    <lineage>
        <taxon>Eukaryota</taxon>
        <taxon>Metazoa</taxon>
        <taxon>Ecdysozoa</taxon>
        <taxon>Arthropoda</taxon>
        <taxon>Hexapoda</taxon>
        <taxon>Insecta</taxon>
        <taxon>Pterygota</taxon>
        <taxon>Neoptera</taxon>
        <taxon>Endopterygota</taxon>
        <taxon>Diptera</taxon>
        <taxon>Brachycera</taxon>
        <taxon>Muscomorpha</taxon>
        <taxon>Ephydroidea</taxon>
        <taxon>Drosophilidae</taxon>
        <taxon>Drosophila</taxon>
    </lineage>
</organism>
<evidence type="ECO:0008006" key="11">
    <source>
        <dbReference type="Google" id="ProtNLM"/>
    </source>
</evidence>
<dbReference type="EMBL" id="CH933809">
    <property type="protein sequence ID" value="EDW19005.1"/>
    <property type="molecule type" value="Genomic_DNA"/>
</dbReference>
<dbReference type="InterPro" id="IPR039338">
    <property type="entry name" value="ZFTRAF1"/>
</dbReference>
<keyword evidence="10" id="KW-1185">Reference proteome</keyword>
<evidence type="ECO:0000259" key="7">
    <source>
        <dbReference type="PROSITE" id="PS50089"/>
    </source>
</evidence>
<feature type="compositionally biased region" description="Polar residues" evidence="6">
    <location>
        <begin position="26"/>
        <end position="38"/>
    </location>
</feature>
<dbReference type="eggNOG" id="KOG3002">
    <property type="taxonomic scope" value="Eukaryota"/>
</dbReference>
<keyword evidence="2 5" id="KW-0863">Zinc-finger</keyword>
<evidence type="ECO:0000313" key="9">
    <source>
        <dbReference type="EMBL" id="EDW19005.1"/>
    </source>
</evidence>
<keyword evidence="1 5" id="KW-0479">Metal-binding</keyword>
<dbReference type="InterPro" id="IPR001293">
    <property type="entry name" value="Znf_TRAF"/>
</dbReference>
<dbReference type="Gene3D" id="3.30.40.10">
    <property type="entry name" value="Zinc/RING finger domain, C3HC4 (zinc finger)"/>
    <property type="match status" value="2"/>
</dbReference>
<keyword evidence="3 5" id="KW-0862">Zinc</keyword>
<dbReference type="GO" id="GO:0008270">
    <property type="term" value="F:zinc ion binding"/>
    <property type="evidence" value="ECO:0007669"/>
    <property type="project" value="UniProtKB-KW"/>
</dbReference>
<evidence type="ECO:0000256" key="5">
    <source>
        <dbReference type="PROSITE-ProRule" id="PRU00207"/>
    </source>
</evidence>
<dbReference type="OrthoDB" id="7883290at2759"/>
<feature type="region of interest" description="Disordered" evidence="6">
    <location>
        <begin position="1"/>
        <end position="45"/>
    </location>
</feature>
<proteinExistence type="inferred from homology"/>
<reference evidence="9 10" key="1">
    <citation type="journal article" date="2007" name="Nature">
        <title>Evolution of genes and genomes on the Drosophila phylogeny.</title>
        <authorList>
            <consortium name="Drosophila 12 Genomes Consortium"/>
            <person name="Clark A.G."/>
            <person name="Eisen M.B."/>
            <person name="Smith D.R."/>
            <person name="Bergman C.M."/>
            <person name="Oliver B."/>
            <person name="Markow T.A."/>
            <person name="Kaufman T.C."/>
            <person name="Kellis M."/>
            <person name="Gelbart W."/>
            <person name="Iyer V.N."/>
            <person name="Pollard D.A."/>
            <person name="Sackton T.B."/>
            <person name="Larracuente A.M."/>
            <person name="Singh N.D."/>
            <person name="Abad J.P."/>
            <person name="Abt D.N."/>
            <person name="Adryan B."/>
            <person name="Aguade M."/>
            <person name="Akashi H."/>
            <person name="Anderson W.W."/>
            <person name="Aquadro C.F."/>
            <person name="Ardell D.H."/>
            <person name="Arguello R."/>
            <person name="Artieri C.G."/>
            <person name="Barbash D.A."/>
            <person name="Barker D."/>
            <person name="Barsanti P."/>
            <person name="Batterham P."/>
            <person name="Batzoglou S."/>
            <person name="Begun D."/>
            <person name="Bhutkar A."/>
            <person name="Blanco E."/>
            <person name="Bosak S.A."/>
            <person name="Bradley R.K."/>
            <person name="Brand A.D."/>
            <person name="Brent M.R."/>
            <person name="Brooks A.N."/>
            <person name="Brown R.H."/>
            <person name="Butlin R.K."/>
            <person name="Caggese C."/>
            <person name="Calvi B.R."/>
            <person name="Bernardo de Carvalho A."/>
            <person name="Caspi A."/>
            <person name="Castrezana S."/>
            <person name="Celniker S.E."/>
            <person name="Chang J.L."/>
            <person name="Chapple C."/>
            <person name="Chatterji S."/>
            <person name="Chinwalla A."/>
            <person name="Civetta A."/>
            <person name="Clifton S.W."/>
            <person name="Comeron J.M."/>
            <person name="Costello J.C."/>
            <person name="Coyne J.A."/>
            <person name="Daub J."/>
            <person name="David R.G."/>
            <person name="Delcher A.L."/>
            <person name="Delehaunty K."/>
            <person name="Do C.B."/>
            <person name="Ebling H."/>
            <person name="Edwards K."/>
            <person name="Eickbush T."/>
            <person name="Evans J.D."/>
            <person name="Filipski A."/>
            <person name="Findeiss S."/>
            <person name="Freyhult E."/>
            <person name="Fulton L."/>
            <person name="Fulton R."/>
            <person name="Garcia A.C."/>
            <person name="Gardiner A."/>
            <person name="Garfield D.A."/>
            <person name="Garvin B.E."/>
            <person name="Gibson G."/>
            <person name="Gilbert D."/>
            <person name="Gnerre S."/>
            <person name="Godfrey J."/>
            <person name="Good R."/>
            <person name="Gotea V."/>
            <person name="Gravely B."/>
            <person name="Greenberg A.J."/>
            <person name="Griffiths-Jones S."/>
            <person name="Gross S."/>
            <person name="Guigo R."/>
            <person name="Gustafson E.A."/>
            <person name="Haerty W."/>
            <person name="Hahn M.W."/>
            <person name="Halligan D.L."/>
            <person name="Halpern A.L."/>
            <person name="Halter G.M."/>
            <person name="Han M.V."/>
            <person name="Heger A."/>
            <person name="Hillier L."/>
            <person name="Hinrichs A.S."/>
            <person name="Holmes I."/>
            <person name="Hoskins R.A."/>
            <person name="Hubisz M.J."/>
            <person name="Hultmark D."/>
            <person name="Huntley M.A."/>
            <person name="Jaffe D.B."/>
            <person name="Jagadeeshan S."/>
            <person name="Jeck W.R."/>
            <person name="Johnson J."/>
            <person name="Jones C.D."/>
            <person name="Jordan W.C."/>
            <person name="Karpen G.H."/>
            <person name="Kataoka E."/>
            <person name="Keightley P.D."/>
            <person name="Kheradpour P."/>
            <person name="Kirkness E.F."/>
            <person name="Koerich L.B."/>
            <person name="Kristiansen K."/>
            <person name="Kudrna D."/>
            <person name="Kulathinal R.J."/>
            <person name="Kumar S."/>
            <person name="Kwok R."/>
            <person name="Lander E."/>
            <person name="Langley C.H."/>
            <person name="Lapoint R."/>
            <person name="Lazzaro B.P."/>
            <person name="Lee S.J."/>
            <person name="Levesque L."/>
            <person name="Li R."/>
            <person name="Lin C.F."/>
            <person name="Lin M.F."/>
            <person name="Lindblad-Toh K."/>
            <person name="Llopart A."/>
            <person name="Long M."/>
            <person name="Low L."/>
            <person name="Lozovsky E."/>
            <person name="Lu J."/>
            <person name="Luo M."/>
            <person name="Machado C.A."/>
            <person name="Makalowski W."/>
            <person name="Marzo M."/>
            <person name="Matsuda M."/>
            <person name="Matzkin L."/>
            <person name="McAllister B."/>
            <person name="McBride C.S."/>
            <person name="McKernan B."/>
            <person name="McKernan K."/>
            <person name="Mendez-Lago M."/>
            <person name="Minx P."/>
            <person name="Mollenhauer M.U."/>
            <person name="Montooth K."/>
            <person name="Mount S.M."/>
            <person name="Mu X."/>
            <person name="Myers E."/>
            <person name="Negre B."/>
            <person name="Newfeld S."/>
            <person name="Nielsen R."/>
            <person name="Noor M.A."/>
            <person name="O'Grady P."/>
            <person name="Pachter L."/>
            <person name="Papaceit M."/>
            <person name="Parisi M.J."/>
            <person name="Parisi M."/>
            <person name="Parts L."/>
            <person name="Pedersen J.S."/>
            <person name="Pesole G."/>
            <person name="Phillippy A.M."/>
            <person name="Ponting C.P."/>
            <person name="Pop M."/>
            <person name="Porcelli D."/>
            <person name="Powell J.R."/>
            <person name="Prohaska S."/>
            <person name="Pruitt K."/>
            <person name="Puig M."/>
            <person name="Quesneville H."/>
            <person name="Ram K.R."/>
            <person name="Rand D."/>
            <person name="Rasmussen M.D."/>
            <person name="Reed L.K."/>
            <person name="Reenan R."/>
            <person name="Reily A."/>
            <person name="Remington K.A."/>
            <person name="Rieger T.T."/>
            <person name="Ritchie M.G."/>
            <person name="Robin C."/>
            <person name="Rogers Y.H."/>
            <person name="Rohde C."/>
            <person name="Rozas J."/>
            <person name="Rubenfield M.J."/>
            <person name="Ruiz A."/>
            <person name="Russo S."/>
            <person name="Salzberg S.L."/>
            <person name="Sanchez-Gracia A."/>
            <person name="Saranga D.J."/>
            <person name="Sato H."/>
            <person name="Schaeffer S.W."/>
            <person name="Schatz M.C."/>
            <person name="Schlenke T."/>
            <person name="Schwartz R."/>
            <person name="Segarra C."/>
            <person name="Singh R.S."/>
            <person name="Sirot L."/>
            <person name="Sirota M."/>
            <person name="Sisneros N.B."/>
            <person name="Smith C.D."/>
            <person name="Smith T.F."/>
            <person name="Spieth J."/>
            <person name="Stage D.E."/>
            <person name="Stark A."/>
            <person name="Stephan W."/>
            <person name="Strausberg R.L."/>
            <person name="Strempel S."/>
            <person name="Sturgill D."/>
            <person name="Sutton G."/>
            <person name="Sutton G.G."/>
            <person name="Tao W."/>
            <person name="Teichmann S."/>
            <person name="Tobari Y.N."/>
            <person name="Tomimura Y."/>
            <person name="Tsolas J.M."/>
            <person name="Valente V.L."/>
            <person name="Venter E."/>
            <person name="Venter J.C."/>
            <person name="Vicario S."/>
            <person name="Vieira F.G."/>
            <person name="Vilella A.J."/>
            <person name="Villasante A."/>
            <person name="Walenz B."/>
            <person name="Wang J."/>
            <person name="Wasserman M."/>
            <person name="Watts T."/>
            <person name="Wilson D."/>
            <person name="Wilson R.K."/>
            <person name="Wing R.A."/>
            <person name="Wolfner M.F."/>
            <person name="Wong A."/>
            <person name="Wong G.K."/>
            <person name="Wu C.I."/>
            <person name="Wu G."/>
            <person name="Yamamoto D."/>
            <person name="Yang H.P."/>
            <person name="Yang S.P."/>
            <person name="Yorke J.A."/>
            <person name="Yoshida K."/>
            <person name="Zdobnov E."/>
            <person name="Zhang P."/>
            <person name="Zhang Y."/>
            <person name="Zimin A.V."/>
            <person name="Baldwin J."/>
            <person name="Abdouelleil A."/>
            <person name="Abdulkadir J."/>
            <person name="Abebe A."/>
            <person name="Abera B."/>
            <person name="Abreu J."/>
            <person name="Acer S.C."/>
            <person name="Aftuck L."/>
            <person name="Alexander A."/>
            <person name="An P."/>
            <person name="Anderson E."/>
            <person name="Anderson S."/>
            <person name="Arachi H."/>
            <person name="Azer M."/>
            <person name="Bachantsang P."/>
            <person name="Barry A."/>
            <person name="Bayul T."/>
            <person name="Berlin A."/>
            <person name="Bessette D."/>
            <person name="Bloom T."/>
            <person name="Blye J."/>
            <person name="Boguslavskiy L."/>
            <person name="Bonnet C."/>
            <person name="Boukhgalter B."/>
            <person name="Bourzgui I."/>
            <person name="Brown A."/>
            <person name="Cahill P."/>
            <person name="Channer S."/>
            <person name="Cheshatsang Y."/>
            <person name="Chuda L."/>
            <person name="Citroen M."/>
            <person name="Collymore A."/>
            <person name="Cooke P."/>
            <person name="Costello M."/>
            <person name="D'Aco K."/>
            <person name="Daza R."/>
            <person name="De Haan G."/>
            <person name="DeGray S."/>
            <person name="DeMaso C."/>
            <person name="Dhargay N."/>
            <person name="Dooley K."/>
            <person name="Dooley E."/>
            <person name="Doricent M."/>
            <person name="Dorje P."/>
            <person name="Dorjee K."/>
            <person name="Dupes A."/>
            <person name="Elong R."/>
            <person name="Falk J."/>
            <person name="Farina A."/>
            <person name="Faro S."/>
            <person name="Ferguson D."/>
            <person name="Fisher S."/>
            <person name="Foley C.D."/>
            <person name="Franke A."/>
            <person name="Friedrich D."/>
            <person name="Gadbois L."/>
            <person name="Gearin G."/>
            <person name="Gearin C.R."/>
            <person name="Giannoukos G."/>
            <person name="Goode T."/>
            <person name="Graham J."/>
            <person name="Grandbois E."/>
            <person name="Grewal S."/>
            <person name="Gyaltsen K."/>
            <person name="Hafez N."/>
            <person name="Hagos B."/>
            <person name="Hall J."/>
            <person name="Henson C."/>
            <person name="Hollinger A."/>
            <person name="Honan T."/>
            <person name="Huard M.D."/>
            <person name="Hughes L."/>
            <person name="Hurhula B."/>
            <person name="Husby M.E."/>
            <person name="Kamat A."/>
            <person name="Kanga B."/>
            <person name="Kashin S."/>
            <person name="Khazanovich D."/>
            <person name="Kisner P."/>
            <person name="Lance K."/>
            <person name="Lara M."/>
            <person name="Lee W."/>
            <person name="Lennon N."/>
            <person name="Letendre F."/>
            <person name="LeVine R."/>
            <person name="Lipovsky A."/>
            <person name="Liu X."/>
            <person name="Liu J."/>
            <person name="Liu S."/>
            <person name="Lokyitsang T."/>
            <person name="Lokyitsang Y."/>
            <person name="Lubonja R."/>
            <person name="Lui A."/>
            <person name="MacDonald P."/>
            <person name="Magnisalis V."/>
            <person name="Maru K."/>
            <person name="Matthews C."/>
            <person name="McCusker W."/>
            <person name="McDonough S."/>
            <person name="Mehta T."/>
            <person name="Meldrim J."/>
            <person name="Meneus L."/>
            <person name="Mihai O."/>
            <person name="Mihalev A."/>
            <person name="Mihova T."/>
            <person name="Mittelman R."/>
            <person name="Mlenga V."/>
            <person name="Montmayeur A."/>
            <person name="Mulrain L."/>
            <person name="Navidi A."/>
            <person name="Naylor J."/>
            <person name="Negash T."/>
            <person name="Nguyen T."/>
            <person name="Nguyen N."/>
            <person name="Nicol R."/>
            <person name="Norbu C."/>
            <person name="Norbu N."/>
            <person name="Novod N."/>
            <person name="O'Neill B."/>
            <person name="Osman S."/>
            <person name="Markiewicz E."/>
            <person name="Oyono O.L."/>
            <person name="Patti C."/>
            <person name="Phunkhang P."/>
            <person name="Pierre F."/>
            <person name="Priest M."/>
            <person name="Raghuraman S."/>
            <person name="Rege F."/>
            <person name="Reyes R."/>
            <person name="Rise C."/>
            <person name="Rogov P."/>
            <person name="Ross K."/>
            <person name="Ryan E."/>
            <person name="Settipalli S."/>
            <person name="Shea T."/>
            <person name="Sherpa N."/>
            <person name="Shi L."/>
            <person name="Shih D."/>
            <person name="Sparrow T."/>
            <person name="Spaulding J."/>
            <person name="Stalker J."/>
            <person name="Stange-Thomann N."/>
            <person name="Stavropoulos S."/>
            <person name="Stone C."/>
            <person name="Strader C."/>
            <person name="Tesfaye S."/>
            <person name="Thomson T."/>
            <person name="Thoulutsang Y."/>
            <person name="Thoulutsang D."/>
            <person name="Topham K."/>
            <person name="Topping I."/>
            <person name="Tsamla T."/>
            <person name="Vassiliev H."/>
            <person name="Vo A."/>
            <person name="Wangchuk T."/>
            <person name="Wangdi T."/>
            <person name="Weiand M."/>
            <person name="Wilkinson J."/>
            <person name="Wilson A."/>
            <person name="Yadav S."/>
            <person name="Young G."/>
            <person name="Yu Q."/>
            <person name="Zembek L."/>
            <person name="Zhong D."/>
            <person name="Zimmer A."/>
            <person name="Zwirko Z."/>
            <person name="Jaffe D.B."/>
            <person name="Alvarez P."/>
            <person name="Brockman W."/>
            <person name="Butler J."/>
            <person name="Chin C."/>
            <person name="Gnerre S."/>
            <person name="Grabherr M."/>
            <person name="Kleber M."/>
            <person name="Mauceli E."/>
            <person name="MacCallum I."/>
        </authorList>
    </citation>
    <scope>NUCLEOTIDE SEQUENCE [LARGE SCALE GENOMIC DNA]</scope>
    <source>
        <strain evidence="10">Tucson 15081-1352.22</strain>
    </source>
</reference>
<evidence type="ECO:0000256" key="2">
    <source>
        <dbReference type="ARBA" id="ARBA00022771"/>
    </source>
</evidence>
<evidence type="ECO:0000256" key="3">
    <source>
        <dbReference type="ARBA" id="ARBA00022833"/>
    </source>
</evidence>
<accession>B4KZP9</accession>
<evidence type="ECO:0000256" key="6">
    <source>
        <dbReference type="SAM" id="MobiDB-lite"/>
    </source>
</evidence>
<name>B4KZP9_DROMO</name>
<evidence type="ECO:0000256" key="1">
    <source>
        <dbReference type="ARBA" id="ARBA00022723"/>
    </source>
</evidence>
<evidence type="ECO:0000259" key="8">
    <source>
        <dbReference type="PROSITE" id="PS50145"/>
    </source>
</evidence>
<feature type="domain" description="RING-type" evidence="7">
    <location>
        <begin position="57"/>
        <end position="103"/>
    </location>
</feature>
<protein>
    <recommendedName>
        <fullName evidence="11">RING-type domain-containing protein</fullName>
    </recommendedName>
</protein>
<dbReference type="PROSITE" id="PS50089">
    <property type="entry name" value="ZF_RING_2"/>
    <property type="match status" value="1"/>
</dbReference>
<dbReference type="SUPFAM" id="SSF57850">
    <property type="entry name" value="RING/U-box"/>
    <property type="match status" value="1"/>
</dbReference>
<dbReference type="InterPro" id="IPR013083">
    <property type="entry name" value="Znf_RING/FYVE/PHD"/>
</dbReference>
<dbReference type="Proteomes" id="UP000009192">
    <property type="component" value="Unassembled WGS sequence"/>
</dbReference>
<dbReference type="InterPro" id="IPR001841">
    <property type="entry name" value="Znf_RING"/>
</dbReference>
<dbReference type="PROSITE" id="PS50145">
    <property type="entry name" value="ZF_TRAF"/>
    <property type="match status" value="1"/>
</dbReference>
<gene>
    <name evidence="9" type="primary">Dmoj\GI13552</name>
    <name evidence="9" type="ORF">Dmoj_GI13552</name>
</gene>
<dbReference type="KEGG" id="dmo:Dmoj_GI13552"/>